<protein>
    <recommendedName>
        <fullName evidence="7">3-keto-5-aminohexanoate cleavage enzyme</fullName>
    </recommendedName>
</protein>
<dbReference type="GO" id="GO:0043720">
    <property type="term" value="F:3-keto-5-aminohexanoate cleavage activity"/>
    <property type="evidence" value="ECO:0007669"/>
    <property type="project" value="InterPro"/>
</dbReference>
<evidence type="ECO:0000256" key="1">
    <source>
        <dbReference type="ARBA" id="ARBA00001947"/>
    </source>
</evidence>
<comment type="caution">
    <text evidence="5">The sequence shown here is derived from an EMBL/GenBank/DDBJ whole genome shotgun (WGS) entry which is preliminary data.</text>
</comment>
<keyword evidence="2" id="KW-0808">Transferase</keyword>
<dbReference type="PANTHER" id="PTHR37418:SF2">
    <property type="entry name" value="3-KETO-5-AMINOHEXANOATE CLEAVAGE ENZYME"/>
    <property type="match status" value="1"/>
</dbReference>
<dbReference type="PANTHER" id="PTHR37418">
    <property type="entry name" value="3-KETO-5-AMINOHEXANOATE CLEAVAGE ENZYME-RELATED"/>
    <property type="match status" value="1"/>
</dbReference>
<sequence length="313" mass="33589">MTKPLVIEARLNEWALRDDNPHVPWTPREIAEDALACWRAGASIVHFHVRQPDGAPAHEVALYAEAIREIRSRCDILIHPTLAGVVTPEAQARLAPLLALCADPATRPDFAPLDMGSTNLDVYLPAQRRFRTDAKTYVNTVGTLRRLAGEVQRLGLKELLCIWTVPCLRTVEAFVDAGWIADDPAFCCLVLTEGGILGGHPGSVAGLDSLLQFLPARRIEWSVCCREGDLLPVAEAAIARGGHVSVGLGDHAYAALGRPTNAQLVARVAALGRAQGREPARVAEVRALLRLGPSPAAPAMTGSAPVSTCQERP</sequence>
<evidence type="ECO:0000256" key="3">
    <source>
        <dbReference type="ARBA" id="ARBA00022723"/>
    </source>
</evidence>
<dbReference type="RefSeq" id="WP_082368549.1">
    <property type="nucleotide sequence ID" value="NZ_BBYR01000065.1"/>
</dbReference>
<organism evidence="5 6">
    <name type="scientific">Piscinibacter sakaiensis</name>
    <name type="common">Ideonella sakaiensis</name>
    <dbReference type="NCBI Taxonomy" id="1547922"/>
    <lineage>
        <taxon>Bacteria</taxon>
        <taxon>Pseudomonadati</taxon>
        <taxon>Pseudomonadota</taxon>
        <taxon>Betaproteobacteria</taxon>
        <taxon>Burkholderiales</taxon>
        <taxon>Sphaerotilaceae</taxon>
        <taxon>Piscinibacter</taxon>
    </lineage>
</organism>
<dbReference type="OrthoDB" id="9155960at2"/>
<dbReference type="Proteomes" id="UP000037660">
    <property type="component" value="Unassembled WGS sequence"/>
</dbReference>
<evidence type="ECO:0000256" key="4">
    <source>
        <dbReference type="ARBA" id="ARBA00022833"/>
    </source>
</evidence>
<comment type="cofactor">
    <cofactor evidence="1">
        <name>Zn(2+)</name>
        <dbReference type="ChEBI" id="CHEBI:29105"/>
    </cofactor>
</comment>
<evidence type="ECO:0000313" key="6">
    <source>
        <dbReference type="Proteomes" id="UP000037660"/>
    </source>
</evidence>
<name>A0A0K8P5R9_PISS1</name>
<reference evidence="6" key="1">
    <citation type="submission" date="2015-07" db="EMBL/GenBank/DDBJ databases">
        <title>Discovery of a poly(ethylene terephthalate assimilation.</title>
        <authorList>
            <person name="Yoshida S."/>
            <person name="Hiraga K."/>
            <person name="Takehana T."/>
            <person name="Taniguchi I."/>
            <person name="Yamaji H."/>
            <person name="Maeda Y."/>
            <person name="Toyohara K."/>
            <person name="Miyamoto K."/>
            <person name="Kimura Y."/>
            <person name="Oda K."/>
        </authorList>
    </citation>
    <scope>NUCLEOTIDE SEQUENCE [LARGE SCALE GENOMIC DNA]</scope>
    <source>
        <strain evidence="6">NBRC 110686 / TISTR 2288 / 201-F6</strain>
    </source>
</reference>
<dbReference type="EMBL" id="BBYR01000065">
    <property type="protein sequence ID" value="GAP38063.1"/>
    <property type="molecule type" value="Genomic_DNA"/>
</dbReference>
<dbReference type="InterPro" id="IPR013785">
    <property type="entry name" value="Aldolase_TIM"/>
</dbReference>
<dbReference type="STRING" id="1547922.ISF6_4257"/>
<dbReference type="Pfam" id="PF05853">
    <property type="entry name" value="BKACE"/>
    <property type="match status" value="1"/>
</dbReference>
<reference evidence="5 6" key="2">
    <citation type="journal article" date="2016" name="Science">
        <title>A bacterium that degrades and assimilates poly(ethylene terephthalate).</title>
        <authorList>
            <person name="Yoshida S."/>
            <person name="Hiraga K."/>
            <person name="Takehana T."/>
            <person name="Taniguchi I."/>
            <person name="Yamaji H."/>
            <person name="Maeda Y."/>
            <person name="Toyohara K."/>
            <person name="Miyamoto K."/>
            <person name="Kimura Y."/>
            <person name="Oda K."/>
        </authorList>
    </citation>
    <scope>NUCLEOTIDE SEQUENCE [LARGE SCALE GENOMIC DNA]</scope>
    <source>
        <strain evidence="6">NBRC 110686 / TISTR 2288 / 201-F6</strain>
    </source>
</reference>
<gene>
    <name evidence="5" type="ORF">ISF6_4257</name>
</gene>
<dbReference type="InterPro" id="IPR008567">
    <property type="entry name" value="BKACE"/>
</dbReference>
<keyword evidence="3" id="KW-0479">Metal-binding</keyword>
<keyword evidence="6" id="KW-1185">Reference proteome</keyword>
<proteinExistence type="predicted"/>
<evidence type="ECO:0000256" key="2">
    <source>
        <dbReference type="ARBA" id="ARBA00022679"/>
    </source>
</evidence>
<dbReference type="AlphaFoldDB" id="A0A0K8P5R9"/>
<evidence type="ECO:0008006" key="7">
    <source>
        <dbReference type="Google" id="ProtNLM"/>
    </source>
</evidence>
<evidence type="ECO:0000313" key="5">
    <source>
        <dbReference type="EMBL" id="GAP38063.1"/>
    </source>
</evidence>
<dbReference type="Gene3D" id="3.20.20.70">
    <property type="entry name" value="Aldolase class I"/>
    <property type="match status" value="1"/>
</dbReference>
<dbReference type="GO" id="GO:0046872">
    <property type="term" value="F:metal ion binding"/>
    <property type="evidence" value="ECO:0007669"/>
    <property type="project" value="UniProtKB-KW"/>
</dbReference>
<keyword evidence="4" id="KW-0862">Zinc</keyword>
<accession>A0A0K8P5R9</accession>